<keyword evidence="1" id="KW-0472">Membrane</keyword>
<dbReference type="EMBL" id="JABWDY010007261">
    <property type="protein sequence ID" value="KAF5203092.1"/>
    <property type="molecule type" value="Genomic_DNA"/>
</dbReference>
<evidence type="ECO:0000313" key="3">
    <source>
        <dbReference type="Proteomes" id="UP000554482"/>
    </source>
</evidence>
<organism evidence="2 3">
    <name type="scientific">Thalictrum thalictroides</name>
    <name type="common">Rue-anemone</name>
    <name type="synonym">Anemone thalictroides</name>
    <dbReference type="NCBI Taxonomy" id="46969"/>
    <lineage>
        <taxon>Eukaryota</taxon>
        <taxon>Viridiplantae</taxon>
        <taxon>Streptophyta</taxon>
        <taxon>Embryophyta</taxon>
        <taxon>Tracheophyta</taxon>
        <taxon>Spermatophyta</taxon>
        <taxon>Magnoliopsida</taxon>
        <taxon>Ranunculales</taxon>
        <taxon>Ranunculaceae</taxon>
        <taxon>Thalictroideae</taxon>
        <taxon>Thalictrum</taxon>
    </lineage>
</organism>
<keyword evidence="1" id="KW-0812">Transmembrane</keyword>
<dbReference type="Proteomes" id="UP000554482">
    <property type="component" value="Unassembled WGS sequence"/>
</dbReference>
<keyword evidence="1" id="KW-1133">Transmembrane helix</keyword>
<sequence>MPNDETWILINIVLCCPFFQILQLLEDQEYWLRIQKERQEFIKEINSKEPELYAKDSASSDNSIEKNIYKSIALPKGHTEL</sequence>
<protein>
    <submittedName>
        <fullName evidence="2">Uncharacterized protein</fullName>
    </submittedName>
</protein>
<evidence type="ECO:0000256" key="1">
    <source>
        <dbReference type="SAM" id="Phobius"/>
    </source>
</evidence>
<dbReference type="AlphaFoldDB" id="A0A7J6X3Z1"/>
<comment type="caution">
    <text evidence="2">The sequence shown here is derived from an EMBL/GenBank/DDBJ whole genome shotgun (WGS) entry which is preliminary data.</text>
</comment>
<name>A0A7J6X3Z1_THATH</name>
<gene>
    <name evidence="2" type="ORF">FRX31_007321</name>
</gene>
<keyword evidence="3" id="KW-1185">Reference proteome</keyword>
<feature type="transmembrane region" description="Helical" evidence="1">
    <location>
        <begin position="6"/>
        <end position="25"/>
    </location>
</feature>
<evidence type="ECO:0000313" key="2">
    <source>
        <dbReference type="EMBL" id="KAF5203092.1"/>
    </source>
</evidence>
<proteinExistence type="predicted"/>
<accession>A0A7J6X3Z1</accession>
<reference evidence="2 3" key="1">
    <citation type="submission" date="2020-06" db="EMBL/GenBank/DDBJ databases">
        <title>Transcriptomic and genomic resources for Thalictrum thalictroides and T. hernandezii: Facilitating candidate gene discovery in an emerging model plant lineage.</title>
        <authorList>
            <person name="Arias T."/>
            <person name="Riano-Pachon D.M."/>
            <person name="Di Stilio V.S."/>
        </authorList>
    </citation>
    <scope>NUCLEOTIDE SEQUENCE [LARGE SCALE GENOMIC DNA]</scope>
    <source>
        <strain evidence="3">cv. WT478/WT964</strain>
        <tissue evidence="2">Leaves</tissue>
    </source>
</reference>